<keyword evidence="2" id="KW-0812">Transmembrane</keyword>
<name>A0ABV4R6V7_9ACTN</name>
<feature type="signal peptide" evidence="3">
    <location>
        <begin position="1"/>
        <end position="26"/>
    </location>
</feature>
<evidence type="ECO:0000313" key="5">
    <source>
        <dbReference type="Proteomes" id="UP001569904"/>
    </source>
</evidence>
<dbReference type="EMBL" id="JAXCEH010000030">
    <property type="protein sequence ID" value="MFA1558361.1"/>
    <property type="molecule type" value="Genomic_DNA"/>
</dbReference>
<dbReference type="Proteomes" id="UP001569904">
    <property type="component" value="Unassembled WGS sequence"/>
</dbReference>
<comment type="caution">
    <text evidence="4">The sequence shown here is derived from an EMBL/GenBank/DDBJ whole genome shotgun (WGS) entry which is preliminary data.</text>
</comment>
<feature type="region of interest" description="Disordered" evidence="1">
    <location>
        <begin position="116"/>
        <end position="168"/>
    </location>
</feature>
<feature type="chain" id="PRO_5046790220" description="LPXTG cell wall anchor domain-containing protein" evidence="3">
    <location>
        <begin position="27"/>
        <end position="202"/>
    </location>
</feature>
<evidence type="ECO:0000256" key="1">
    <source>
        <dbReference type="SAM" id="MobiDB-lite"/>
    </source>
</evidence>
<evidence type="ECO:0000313" key="4">
    <source>
        <dbReference type="EMBL" id="MFA1558361.1"/>
    </source>
</evidence>
<evidence type="ECO:0000256" key="3">
    <source>
        <dbReference type="SAM" id="SignalP"/>
    </source>
</evidence>
<feature type="transmembrane region" description="Helical" evidence="2">
    <location>
        <begin position="172"/>
        <end position="193"/>
    </location>
</feature>
<sequence length="202" mass="19954">MRLGKATVFGLVLGGMTIGLAAPAMADDGDAVVQPSQARPGEQVTVVGKKCQVDGEAGSLAFVGGAVPLNGAEEVDGRSGLATIKEDTFPGDYTVQVRCGGHKSVGYLKVLEAKTAPNKTAPNKTAPNKTAPKTPLPTPSGTARPTPMGSAHPTPTGGAKTGFGGGSENGDLVLLAGGGLLVLGAVGAGGAAVRRRRSDADA</sequence>
<gene>
    <name evidence="4" type="ORF">SM436_32125</name>
</gene>
<keyword evidence="2" id="KW-1133">Transmembrane helix</keyword>
<keyword evidence="5" id="KW-1185">Reference proteome</keyword>
<accession>A0ABV4R6V7</accession>
<keyword evidence="2" id="KW-0472">Membrane</keyword>
<organism evidence="4 5">
    <name type="scientific">Actinomadura chokoriensis</name>
    <dbReference type="NCBI Taxonomy" id="454156"/>
    <lineage>
        <taxon>Bacteria</taxon>
        <taxon>Bacillati</taxon>
        <taxon>Actinomycetota</taxon>
        <taxon>Actinomycetes</taxon>
        <taxon>Streptosporangiales</taxon>
        <taxon>Thermomonosporaceae</taxon>
        <taxon>Actinomadura</taxon>
    </lineage>
</organism>
<proteinExistence type="predicted"/>
<feature type="compositionally biased region" description="Polar residues" evidence="1">
    <location>
        <begin position="117"/>
        <end position="128"/>
    </location>
</feature>
<evidence type="ECO:0008006" key="6">
    <source>
        <dbReference type="Google" id="ProtNLM"/>
    </source>
</evidence>
<keyword evidence="3" id="KW-0732">Signal</keyword>
<feature type="compositionally biased region" description="Gly residues" evidence="1">
    <location>
        <begin position="159"/>
        <end position="168"/>
    </location>
</feature>
<protein>
    <recommendedName>
        <fullName evidence="6">LPXTG cell wall anchor domain-containing protein</fullName>
    </recommendedName>
</protein>
<evidence type="ECO:0000256" key="2">
    <source>
        <dbReference type="SAM" id="Phobius"/>
    </source>
</evidence>
<reference evidence="4 5" key="1">
    <citation type="submission" date="2023-11" db="EMBL/GenBank/DDBJ databases">
        <title>Actinomadura monticuli sp. nov., isolated from volcanic ash.</title>
        <authorList>
            <person name="Lee S.D."/>
            <person name="Yang H."/>
            <person name="Kim I.S."/>
        </authorList>
    </citation>
    <scope>NUCLEOTIDE SEQUENCE [LARGE SCALE GENOMIC DNA]</scope>
    <source>
        <strain evidence="4 5">DSM 45346</strain>
    </source>
</reference>
<dbReference type="RefSeq" id="WP_371945387.1">
    <property type="nucleotide sequence ID" value="NZ_JAXCEH010000030.1"/>
</dbReference>